<sequence>MKKILILFTIIGIILTGCQNKDLSQGEDEFEFKQKISGVNIYLPKNWLTKRGIYGDYYNEIQNFILYKDIETDNPEKEIIESLNFYRHDDFKMTEEFSNLLSNNEIEIERKNNIFKYIKGKKLDKVIVLIASKNKENLNDIYEKVFK</sequence>
<evidence type="ECO:0008006" key="3">
    <source>
        <dbReference type="Google" id="ProtNLM"/>
    </source>
</evidence>
<protein>
    <recommendedName>
        <fullName evidence="3">DUF4358 domain-containing protein</fullName>
    </recommendedName>
</protein>
<dbReference type="RefSeq" id="WP_134710501.1">
    <property type="nucleotide sequence ID" value="NZ_CP119081.1"/>
</dbReference>
<evidence type="ECO:0000313" key="1">
    <source>
        <dbReference type="EMBL" id="TFF67537.1"/>
    </source>
</evidence>
<dbReference type="GeneID" id="97030549"/>
<proteinExistence type="predicted"/>
<dbReference type="Proteomes" id="UP000297454">
    <property type="component" value="Unassembled WGS sequence"/>
</dbReference>
<evidence type="ECO:0000313" key="2">
    <source>
        <dbReference type="Proteomes" id="UP000297454"/>
    </source>
</evidence>
<dbReference type="PROSITE" id="PS51257">
    <property type="entry name" value="PROKAR_LIPOPROTEIN"/>
    <property type="match status" value="1"/>
</dbReference>
<comment type="caution">
    <text evidence="1">The sequence shown here is derived from an EMBL/GenBank/DDBJ whole genome shotgun (WGS) entry which is preliminary data.</text>
</comment>
<keyword evidence="2" id="KW-1185">Reference proteome</keyword>
<dbReference type="AlphaFoldDB" id="A0A4R9C5C8"/>
<accession>A0A4R9C5C8</accession>
<gene>
    <name evidence="1" type="ORF">EQF91_01130</name>
</gene>
<reference evidence="1 2" key="1">
    <citation type="submission" date="2019-01" db="EMBL/GenBank/DDBJ databases">
        <title>Draft Genome Sequences of Helcococcus ovis Strains Isolated from the Uterus and Vagina of Dairy Cows with Metritis.</title>
        <authorList>
            <person name="Cunha F."/>
            <person name="Jeon S.J."/>
            <person name="Kutzer P."/>
            <person name="Galvao K.N."/>
        </authorList>
    </citation>
    <scope>NUCLEOTIDE SEQUENCE [LARGE SCALE GENOMIC DNA]</scope>
    <source>
        <strain evidence="1 2">KG-37</strain>
    </source>
</reference>
<name>A0A4R9C5C8_9FIRM</name>
<organism evidence="1 2">
    <name type="scientific">Helcococcus ovis</name>
    <dbReference type="NCBI Taxonomy" id="72026"/>
    <lineage>
        <taxon>Bacteria</taxon>
        <taxon>Bacillati</taxon>
        <taxon>Bacillota</taxon>
        <taxon>Tissierellia</taxon>
        <taxon>Tissierellales</taxon>
        <taxon>Peptoniphilaceae</taxon>
        <taxon>Helcococcus</taxon>
    </lineage>
</organism>
<dbReference type="EMBL" id="SCFR01000002">
    <property type="protein sequence ID" value="TFF67537.1"/>
    <property type="molecule type" value="Genomic_DNA"/>
</dbReference>